<evidence type="ECO:0000259" key="2">
    <source>
        <dbReference type="PROSITE" id="PS50943"/>
    </source>
</evidence>
<dbReference type="SUPFAM" id="SSF47413">
    <property type="entry name" value="lambda repressor-like DNA-binding domains"/>
    <property type="match status" value="1"/>
</dbReference>
<dbReference type="EMBL" id="JAESND010000005">
    <property type="protein sequence ID" value="MBM3116403.1"/>
    <property type="molecule type" value="Genomic_DNA"/>
</dbReference>
<dbReference type="Gene3D" id="1.10.260.40">
    <property type="entry name" value="lambda repressor-like DNA-binding domains"/>
    <property type="match status" value="1"/>
</dbReference>
<dbReference type="InterPro" id="IPR010982">
    <property type="entry name" value="Lambda_DNA-bd_dom_sf"/>
</dbReference>
<evidence type="ECO:0000256" key="1">
    <source>
        <dbReference type="SAM" id="MobiDB-lite"/>
    </source>
</evidence>
<feature type="domain" description="HTH cro/C1-type" evidence="2">
    <location>
        <begin position="17"/>
        <end position="71"/>
    </location>
</feature>
<accession>A0ABS2BLB9</accession>
<dbReference type="InterPro" id="IPR001387">
    <property type="entry name" value="Cro/C1-type_HTH"/>
</dbReference>
<organism evidence="3 4">
    <name type="scientific">Jeongeupia naejangsanensis</name>
    <dbReference type="NCBI Taxonomy" id="613195"/>
    <lineage>
        <taxon>Bacteria</taxon>
        <taxon>Pseudomonadati</taxon>
        <taxon>Pseudomonadota</taxon>
        <taxon>Betaproteobacteria</taxon>
        <taxon>Neisseriales</taxon>
        <taxon>Chitinibacteraceae</taxon>
        <taxon>Jeongeupia</taxon>
    </lineage>
</organism>
<sequence>MSLYSTIQTPDQLRLMILALRRQAKQRQADVAERLGITAQSYAEFEKNPERASFERVMRVLQILQAKLAIQSSSLSAPKPKEEMSTGIGGQDKVVAQNGRHQTYKIASSSNQVLSGTKRVIEPSGKPNTRTTTRPPGTPFGKPAISRKKGSW</sequence>
<feature type="region of interest" description="Disordered" evidence="1">
    <location>
        <begin position="109"/>
        <end position="152"/>
    </location>
</feature>
<reference evidence="3 4" key="1">
    <citation type="submission" date="2021-01" db="EMBL/GenBank/DDBJ databases">
        <title>Draft Genome Sequence and Polyhydroxyalkanoate Biosynthetic Potential of Jeongeupia naejangsanensis Type Strain DSM 24253.</title>
        <authorList>
            <person name="Turrini P."/>
            <person name="Artuso I."/>
            <person name="Lugli G.A."/>
            <person name="Frangipani E."/>
            <person name="Ventura M."/>
            <person name="Visca P."/>
        </authorList>
    </citation>
    <scope>NUCLEOTIDE SEQUENCE [LARGE SCALE GENOMIC DNA]</scope>
    <source>
        <strain evidence="3 4">DSM 24253</strain>
    </source>
</reference>
<dbReference type="PROSITE" id="PS50943">
    <property type="entry name" value="HTH_CROC1"/>
    <property type="match status" value="1"/>
</dbReference>
<proteinExistence type="predicted"/>
<dbReference type="SMART" id="SM00530">
    <property type="entry name" value="HTH_XRE"/>
    <property type="match status" value="1"/>
</dbReference>
<evidence type="ECO:0000313" key="3">
    <source>
        <dbReference type="EMBL" id="MBM3116403.1"/>
    </source>
</evidence>
<gene>
    <name evidence="3" type="ORF">JMJ54_11215</name>
</gene>
<evidence type="ECO:0000313" key="4">
    <source>
        <dbReference type="Proteomes" id="UP000809431"/>
    </source>
</evidence>
<name>A0ABS2BLB9_9NEIS</name>
<dbReference type="CDD" id="cd00093">
    <property type="entry name" value="HTH_XRE"/>
    <property type="match status" value="1"/>
</dbReference>
<protein>
    <submittedName>
        <fullName evidence="3">Helix-turn-helix transcriptional regulator</fullName>
    </submittedName>
</protein>
<feature type="compositionally biased region" description="Low complexity" evidence="1">
    <location>
        <begin position="125"/>
        <end position="143"/>
    </location>
</feature>
<comment type="caution">
    <text evidence="3">The sequence shown here is derived from an EMBL/GenBank/DDBJ whole genome shotgun (WGS) entry which is preliminary data.</text>
</comment>
<dbReference type="Proteomes" id="UP000809431">
    <property type="component" value="Unassembled WGS sequence"/>
</dbReference>
<dbReference type="Pfam" id="PF01381">
    <property type="entry name" value="HTH_3"/>
    <property type="match status" value="1"/>
</dbReference>
<keyword evidence="4" id="KW-1185">Reference proteome</keyword>
<dbReference type="RefSeq" id="WP_203538652.1">
    <property type="nucleotide sequence ID" value="NZ_JAESND010000005.1"/>
</dbReference>